<feature type="chain" id="PRO_5045526923" description="Carboxypeptidase regulatory-like domain-containing protein" evidence="2">
    <location>
        <begin position="24"/>
        <end position="396"/>
    </location>
</feature>
<feature type="region of interest" description="Disordered" evidence="1">
    <location>
        <begin position="32"/>
        <end position="83"/>
    </location>
</feature>
<comment type="caution">
    <text evidence="3">The sequence shown here is derived from an EMBL/GenBank/DDBJ whole genome shotgun (WGS) entry which is preliminary data.</text>
</comment>
<feature type="compositionally biased region" description="Gly residues" evidence="1">
    <location>
        <begin position="44"/>
        <end position="54"/>
    </location>
</feature>
<evidence type="ECO:0008006" key="5">
    <source>
        <dbReference type="Google" id="ProtNLM"/>
    </source>
</evidence>
<sequence>MHTSSPFSLFALTLGCALLTACGGGGGGSGGYSSNTLGKPANGGSTGSNGGSAGDTGSNSGSSGQPDGSGNGGVAPPLPRSMTISGRAIDGYLQGATVCVDLNDNGQCEPGDPSTTTSANGSYSLTVDPQQAWGKKMLAEVGPNTVDISSGGHFTTSFTLATVIEDPTTPIHITPITTLVTAKRIEGWSKTAAEIAVQQVARASGANPGNLYDDYLANGDTATADLASAIISKLTNATLAGASPIDLASQRAIASAIVDGGTLSSVNASSVATAKSRPVFTINLSASNMLGNPLYSYFGLTGSLVPVRTVALLASNQYSVDRQNYASSSWSSAAPVDYHSTQGGNTLQDNGRGSGFIAAANLVQPYGVRSVINNRIHAIDPNRGIKEPSSWASATR</sequence>
<evidence type="ECO:0000256" key="2">
    <source>
        <dbReference type="SAM" id="SignalP"/>
    </source>
</evidence>
<dbReference type="Proteomes" id="UP001168540">
    <property type="component" value="Unassembled WGS sequence"/>
</dbReference>
<evidence type="ECO:0000313" key="4">
    <source>
        <dbReference type="Proteomes" id="UP001168540"/>
    </source>
</evidence>
<dbReference type="EMBL" id="JAUEDK010000051">
    <property type="protein sequence ID" value="MDN0077059.1"/>
    <property type="molecule type" value="Genomic_DNA"/>
</dbReference>
<organism evidence="3 4">
    <name type="scientific">Crenobacter oryzisoli</name>
    <dbReference type="NCBI Taxonomy" id="3056844"/>
    <lineage>
        <taxon>Bacteria</taxon>
        <taxon>Pseudomonadati</taxon>
        <taxon>Pseudomonadota</taxon>
        <taxon>Betaproteobacteria</taxon>
        <taxon>Neisseriales</taxon>
        <taxon>Neisseriaceae</taxon>
        <taxon>Crenobacter</taxon>
    </lineage>
</organism>
<protein>
    <recommendedName>
        <fullName evidence="5">Carboxypeptidase regulatory-like domain-containing protein</fullName>
    </recommendedName>
</protein>
<reference evidence="3" key="1">
    <citation type="submission" date="2023-06" db="EMBL/GenBank/DDBJ databases">
        <authorList>
            <person name="Zhang S."/>
        </authorList>
    </citation>
    <scope>NUCLEOTIDE SEQUENCE</scope>
    <source>
        <strain evidence="3">SG2303</strain>
    </source>
</reference>
<keyword evidence="2" id="KW-0732">Signal</keyword>
<evidence type="ECO:0000313" key="3">
    <source>
        <dbReference type="EMBL" id="MDN0077059.1"/>
    </source>
</evidence>
<keyword evidence="4" id="KW-1185">Reference proteome</keyword>
<evidence type="ECO:0000256" key="1">
    <source>
        <dbReference type="SAM" id="MobiDB-lite"/>
    </source>
</evidence>
<accession>A0ABT7XTD9</accession>
<feature type="signal peptide" evidence="2">
    <location>
        <begin position="1"/>
        <end position="23"/>
    </location>
</feature>
<name>A0ABT7XTD9_9NEIS</name>
<gene>
    <name evidence="3" type="ORF">QU481_19630</name>
</gene>
<proteinExistence type="predicted"/>
<feature type="compositionally biased region" description="Low complexity" evidence="1">
    <location>
        <begin position="55"/>
        <end position="64"/>
    </location>
</feature>
<dbReference type="RefSeq" id="WP_289831684.1">
    <property type="nucleotide sequence ID" value="NZ_JAUEDK010000051.1"/>
</dbReference>